<sequence length="302" mass="31820">MFKSGQALLVVLLMLGVALTIGISIASRSTTEVEISTTQQEAARALEAAETGIEKALGGVVVGNVVDQPVDTNPIDTYSVNVQTVAGLQQLVSRTYLVGGDIATFNIEDIPSTVGPGTPTPTPNEGPGGPNARVRVCWGEAGVSSAVEVSLLSRQNPNPKDYFVRRWAYDPDGSRRGSNNFMAPPVATPNPTMCPRPDSGGSFRYYAEPVIGKVATKPLYLQVRTLYNGETPQQVGVSTVNGSPCGGAGWCWFFPMQGKTITAVGVAGQVTKRLQVTESFADPWPIFADVIFSGSGSVGHSN</sequence>
<dbReference type="EMBL" id="MEXN01000005">
    <property type="protein sequence ID" value="OGD03766.1"/>
    <property type="molecule type" value="Genomic_DNA"/>
</dbReference>
<protein>
    <recommendedName>
        <fullName evidence="4">Type 4 fimbrial biogenesis protein PilX N-terminal domain-containing protein</fullName>
    </recommendedName>
</protein>
<feature type="region of interest" description="Disordered" evidence="1">
    <location>
        <begin position="110"/>
        <end position="129"/>
    </location>
</feature>
<evidence type="ECO:0008006" key="4">
    <source>
        <dbReference type="Google" id="ProtNLM"/>
    </source>
</evidence>
<evidence type="ECO:0000313" key="3">
    <source>
        <dbReference type="Proteomes" id="UP000177080"/>
    </source>
</evidence>
<dbReference type="STRING" id="1797259.A2989_03735"/>
<reference evidence="2 3" key="1">
    <citation type="journal article" date="2016" name="Nat. Commun.">
        <title>Thousands of microbial genomes shed light on interconnected biogeochemical processes in an aquifer system.</title>
        <authorList>
            <person name="Anantharaman K."/>
            <person name="Brown C.T."/>
            <person name="Hug L.A."/>
            <person name="Sharon I."/>
            <person name="Castelle C.J."/>
            <person name="Probst A.J."/>
            <person name="Thomas B.C."/>
            <person name="Singh A."/>
            <person name="Wilkins M.J."/>
            <person name="Karaoz U."/>
            <person name="Brodie E.L."/>
            <person name="Williams K.H."/>
            <person name="Hubbard S.S."/>
            <person name="Banfield J.F."/>
        </authorList>
    </citation>
    <scope>NUCLEOTIDE SEQUENCE [LARGE SCALE GENOMIC DNA]</scope>
</reference>
<evidence type="ECO:0000256" key="1">
    <source>
        <dbReference type="SAM" id="MobiDB-lite"/>
    </source>
</evidence>
<accession>A0A1F4ZCV2</accession>
<organism evidence="2 3">
    <name type="scientific">Candidatus Amesbacteria bacterium RIFCSPLOWO2_01_FULL_48_25</name>
    <dbReference type="NCBI Taxonomy" id="1797259"/>
    <lineage>
        <taxon>Bacteria</taxon>
        <taxon>Candidatus Amesiibacteriota</taxon>
    </lineage>
</organism>
<dbReference type="Proteomes" id="UP000177080">
    <property type="component" value="Unassembled WGS sequence"/>
</dbReference>
<comment type="caution">
    <text evidence="2">The sequence shown here is derived from an EMBL/GenBank/DDBJ whole genome shotgun (WGS) entry which is preliminary data.</text>
</comment>
<proteinExistence type="predicted"/>
<name>A0A1F4ZCV2_9BACT</name>
<gene>
    <name evidence="2" type="ORF">A2989_03735</name>
</gene>
<dbReference type="AlphaFoldDB" id="A0A1F4ZCV2"/>
<evidence type="ECO:0000313" key="2">
    <source>
        <dbReference type="EMBL" id="OGD03766.1"/>
    </source>
</evidence>